<reference evidence="3" key="2">
    <citation type="submission" date="2020-11" db="EMBL/GenBank/DDBJ databases">
        <authorList>
            <person name="Cecchin M."/>
            <person name="Marcolungo L."/>
            <person name="Rossato M."/>
            <person name="Girolomoni L."/>
            <person name="Cosentino E."/>
            <person name="Cuine S."/>
            <person name="Li-Beisson Y."/>
            <person name="Delledonne M."/>
            <person name="Ballottari M."/>
        </authorList>
    </citation>
    <scope>NUCLEOTIDE SEQUENCE</scope>
    <source>
        <strain evidence="3">211/11P</strain>
        <tissue evidence="3">Whole cell</tissue>
    </source>
</reference>
<evidence type="ECO:0000313" key="3">
    <source>
        <dbReference type="EMBL" id="KAI3424070.1"/>
    </source>
</evidence>
<evidence type="ECO:0000256" key="1">
    <source>
        <dbReference type="ARBA" id="ARBA00009143"/>
    </source>
</evidence>
<evidence type="ECO:0000256" key="2">
    <source>
        <dbReference type="SAM" id="MobiDB-lite"/>
    </source>
</evidence>
<sequence>MYRQGRDFGRRGPPPDWRDDRRGPPPGEYPRGPFDERRLGPPPPGGFDRRGPPPGPVGMAIDMPGPGLGPAPVVRSGVVAVHKEPAIDREKVCPLLLRVFPRLGAHHQLDAFVRRGDEPKDEVQIYTWMDATLRELSDLVKEVQPAARRPQARISFAFVYPDRRGKNVMRQVGLVHSTRLGEDDSKSLKQLNFQTGDFMSVAIY</sequence>
<reference evidence="3" key="1">
    <citation type="journal article" date="2019" name="Plant J.">
        <title>Chlorella vulgaris genome assembly and annotation reveals the molecular basis for metabolic acclimation to high light conditions.</title>
        <authorList>
            <person name="Cecchin M."/>
            <person name="Marcolungo L."/>
            <person name="Rossato M."/>
            <person name="Girolomoni L."/>
            <person name="Cosentino E."/>
            <person name="Cuine S."/>
            <person name="Li-Beisson Y."/>
            <person name="Delledonne M."/>
            <person name="Ballottari M."/>
        </authorList>
    </citation>
    <scope>NUCLEOTIDE SEQUENCE</scope>
    <source>
        <strain evidence="3">211/11P</strain>
    </source>
</reference>
<gene>
    <name evidence="3" type="ORF">D9Q98_009433</name>
</gene>
<dbReference type="Proteomes" id="UP001055712">
    <property type="component" value="Unassembled WGS sequence"/>
</dbReference>
<feature type="region of interest" description="Disordered" evidence="2">
    <location>
        <begin position="1"/>
        <end position="64"/>
    </location>
</feature>
<feature type="compositionally biased region" description="Basic and acidic residues" evidence="2">
    <location>
        <begin position="1"/>
        <end position="10"/>
    </location>
</feature>
<proteinExistence type="inferred from homology"/>
<organism evidence="3 4">
    <name type="scientific">Chlorella vulgaris</name>
    <name type="common">Green alga</name>
    <dbReference type="NCBI Taxonomy" id="3077"/>
    <lineage>
        <taxon>Eukaryota</taxon>
        <taxon>Viridiplantae</taxon>
        <taxon>Chlorophyta</taxon>
        <taxon>core chlorophytes</taxon>
        <taxon>Trebouxiophyceae</taxon>
        <taxon>Chlorellales</taxon>
        <taxon>Chlorellaceae</taxon>
        <taxon>Chlorella clade</taxon>
        <taxon>Chlorella</taxon>
    </lineage>
</organism>
<comment type="similarity">
    <text evidence="1">Belongs to the SAP18 family.</text>
</comment>
<dbReference type="AlphaFoldDB" id="A0A9D4TF62"/>
<name>A0A9D4TF62_CHLVU</name>
<dbReference type="InterPro" id="IPR010516">
    <property type="entry name" value="SAP18"/>
</dbReference>
<evidence type="ECO:0000313" key="4">
    <source>
        <dbReference type="Proteomes" id="UP001055712"/>
    </source>
</evidence>
<dbReference type="OrthoDB" id="440566at2759"/>
<dbReference type="Pfam" id="PF06487">
    <property type="entry name" value="SAP18"/>
    <property type="match status" value="1"/>
</dbReference>
<accession>A0A9D4TF62</accession>
<dbReference type="PANTHER" id="PTHR13082">
    <property type="entry name" value="SAP18"/>
    <property type="match status" value="1"/>
</dbReference>
<dbReference type="GO" id="GO:0003714">
    <property type="term" value="F:transcription corepressor activity"/>
    <property type="evidence" value="ECO:0007669"/>
    <property type="project" value="TreeGrafter"/>
</dbReference>
<dbReference type="InterPro" id="IPR042534">
    <property type="entry name" value="SAP18_sf"/>
</dbReference>
<dbReference type="Gene3D" id="3.10.20.550">
    <property type="entry name" value="ASAP complex, SAP18 subunit"/>
    <property type="match status" value="1"/>
</dbReference>
<protein>
    <recommendedName>
        <fullName evidence="5">Histone deacetylase complex subunit SAP18</fullName>
    </recommendedName>
</protein>
<dbReference type="PANTHER" id="PTHR13082:SF0">
    <property type="entry name" value="HISTONE DEACETYLASE COMPLEX SUBUNIT SAP18"/>
    <property type="match status" value="1"/>
</dbReference>
<dbReference type="EMBL" id="SIDB01000013">
    <property type="protein sequence ID" value="KAI3424070.1"/>
    <property type="molecule type" value="Genomic_DNA"/>
</dbReference>
<comment type="caution">
    <text evidence="3">The sequence shown here is derived from an EMBL/GenBank/DDBJ whole genome shotgun (WGS) entry which is preliminary data.</text>
</comment>
<dbReference type="GO" id="GO:0005634">
    <property type="term" value="C:nucleus"/>
    <property type="evidence" value="ECO:0007669"/>
    <property type="project" value="TreeGrafter"/>
</dbReference>
<keyword evidence="4" id="KW-1185">Reference proteome</keyword>
<evidence type="ECO:0008006" key="5">
    <source>
        <dbReference type="Google" id="ProtNLM"/>
    </source>
</evidence>